<proteinExistence type="predicted"/>
<evidence type="ECO:0000313" key="1">
    <source>
        <dbReference type="EMBL" id="KOF96233.1"/>
    </source>
</evidence>
<dbReference type="AlphaFoldDB" id="A0A0L8I402"/>
<accession>A0A0L8I402</accession>
<name>A0A0L8I402_OCTBM</name>
<organism evidence="1">
    <name type="scientific">Octopus bimaculoides</name>
    <name type="common">California two-spotted octopus</name>
    <dbReference type="NCBI Taxonomy" id="37653"/>
    <lineage>
        <taxon>Eukaryota</taxon>
        <taxon>Metazoa</taxon>
        <taxon>Spiralia</taxon>
        <taxon>Lophotrochozoa</taxon>
        <taxon>Mollusca</taxon>
        <taxon>Cephalopoda</taxon>
        <taxon>Coleoidea</taxon>
        <taxon>Octopodiformes</taxon>
        <taxon>Octopoda</taxon>
        <taxon>Incirrata</taxon>
        <taxon>Octopodidae</taxon>
        <taxon>Octopus</taxon>
    </lineage>
</organism>
<gene>
    <name evidence="1" type="ORF">OCBIM_22036095mg</name>
</gene>
<sequence>MIKALECIKCRDTKAELFLLSCSVITVWQKVCAHVCGALVIELMLGRFLKFIVSI</sequence>
<dbReference type="EMBL" id="KQ416616">
    <property type="protein sequence ID" value="KOF96233.1"/>
    <property type="molecule type" value="Genomic_DNA"/>
</dbReference>
<reference evidence="1" key="1">
    <citation type="submission" date="2015-07" db="EMBL/GenBank/DDBJ databases">
        <title>MeaNS - Measles Nucleotide Surveillance Program.</title>
        <authorList>
            <person name="Tran T."/>
            <person name="Druce J."/>
        </authorList>
    </citation>
    <scope>NUCLEOTIDE SEQUENCE</scope>
    <source>
        <strain evidence="1">UCB-OBI-ISO-001</strain>
        <tissue evidence="1">Gonad</tissue>
    </source>
</reference>
<protein>
    <submittedName>
        <fullName evidence="1">Uncharacterized protein</fullName>
    </submittedName>
</protein>